<keyword evidence="14" id="KW-1185">Reference proteome</keyword>
<dbReference type="InterPro" id="IPR004881">
    <property type="entry name" value="Ribosome_biogen_GTPase_RsgA"/>
</dbReference>
<accession>A0A6N8I444</accession>
<dbReference type="GO" id="GO:0019843">
    <property type="term" value="F:rRNA binding"/>
    <property type="evidence" value="ECO:0007669"/>
    <property type="project" value="UniProtKB-KW"/>
</dbReference>
<dbReference type="InterPro" id="IPR012340">
    <property type="entry name" value="NA-bd_OB-fold"/>
</dbReference>
<keyword evidence="4 10" id="KW-0699">rRNA-binding</keyword>
<dbReference type="SUPFAM" id="SSF52540">
    <property type="entry name" value="P-loop containing nucleoside triphosphate hydrolases"/>
    <property type="match status" value="1"/>
</dbReference>
<dbReference type="CDD" id="cd04466">
    <property type="entry name" value="S1_YloQ_GTPase"/>
    <property type="match status" value="1"/>
</dbReference>
<evidence type="ECO:0000256" key="8">
    <source>
        <dbReference type="ARBA" id="ARBA00022884"/>
    </source>
</evidence>
<feature type="domain" description="CP-type G" evidence="12">
    <location>
        <begin position="66"/>
        <end position="221"/>
    </location>
</feature>
<sequence>MKMMVQGLILQGIGGFYSVETADRIYECRARGIFRKNGITPLAGDYVTISAEPDGTGAVEEIQPRRNFLLRPPVANLDQLVIVVSACDPSPNLLNTDREIAAAVDKGIEPVLVFSKTDLMPVEPLEKIYSAAGFRSFSVSCETGEGVERVERILPGKTTAFTGNSGVGKSTLLNSMFHDLNLQTGEISRKLGRGRHTTRKVQLLKLEDGGYVADTPGFSSITLEKSDRISKENLPFCFPEFAPYLNQCRFSSCSHTCEKGCAVLQATRDGKISKTRHESYVAMYQEMDGIREWDKK</sequence>
<dbReference type="GO" id="GO:0003924">
    <property type="term" value="F:GTPase activity"/>
    <property type="evidence" value="ECO:0007669"/>
    <property type="project" value="UniProtKB-UniRule"/>
</dbReference>
<reference evidence="13 14" key="1">
    <citation type="submission" date="2019-09" db="EMBL/GenBank/DDBJ databases">
        <title>Genome sequence of Clostridium sp. EA1.</title>
        <authorList>
            <person name="Poehlein A."/>
            <person name="Bengelsdorf F.R."/>
            <person name="Daniel R."/>
        </authorList>
    </citation>
    <scope>NUCLEOTIDE SEQUENCE [LARGE SCALE GENOMIC DNA]</scope>
    <source>
        <strain evidence="13 14">EA1</strain>
    </source>
</reference>
<evidence type="ECO:0000259" key="11">
    <source>
        <dbReference type="PROSITE" id="PS50936"/>
    </source>
</evidence>
<evidence type="ECO:0000256" key="2">
    <source>
        <dbReference type="ARBA" id="ARBA00022517"/>
    </source>
</evidence>
<proteinExistence type="inferred from homology"/>
<feature type="binding site" evidence="10">
    <location>
        <position position="248"/>
    </location>
    <ligand>
        <name>Zn(2+)</name>
        <dbReference type="ChEBI" id="CHEBI:29105"/>
    </ligand>
</feature>
<feature type="binding site" evidence="10">
    <location>
        <begin position="115"/>
        <end position="118"/>
    </location>
    <ligand>
        <name>GTP</name>
        <dbReference type="ChEBI" id="CHEBI:37565"/>
    </ligand>
</feature>
<comment type="similarity">
    <text evidence="10">Belongs to the TRAFAC class YlqF/YawG GTPase family. RsgA subfamily.</text>
</comment>
<dbReference type="Gene3D" id="2.40.50.140">
    <property type="entry name" value="Nucleic acid-binding proteins"/>
    <property type="match status" value="1"/>
</dbReference>
<comment type="caution">
    <text evidence="13">The sequence shown here is derived from an EMBL/GenBank/DDBJ whole genome shotgun (WGS) entry which is preliminary data.</text>
</comment>
<dbReference type="InterPro" id="IPR030378">
    <property type="entry name" value="G_CP_dom"/>
</dbReference>
<dbReference type="PROSITE" id="PS51721">
    <property type="entry name" value="G_CP"/>
    <property type="match status" value="1"/>
</dbReference>
<evidence type="ECO:0000256" key="5">
    <source>
        <dbReference type="ARBA" id="ARBA00022741"/>
    </source>
</evidence>
<dbReference type="EMBL" id="VWXL01000106">
    <property type="protein sequence ID" value="MVB12906.1"/>
    <property type="molecule type" value="Genomic_DNA"/>
</dbReference>
<dbReference type="NCBIfam" id="TIGR00157">
    <property type="entry name" value="ribosome small subunit-dependent GTPase A"/>
    <property type="match status" value="1"/>
</dbReference>
<dbReference type="GO" id="GO:0042274">
    <property type="term" value="P:ribosomal small subunit biogenesis"/>
    <property type="evidence" value="ECO:0007669"/>
    <property type="project" value="UniProtKB-UniRule"/>
</dbReference>
<dbReference type="GO" id="GO:0005737">
    <property type="term" value="C:cytoplasm"/>
    <property type="evidence" value="ECO:0007669"/>
    <property type="project" value="UniProtKB-SubCell"/>
</dbReference>
<evidence type="ECO:0000256" key="3">
    <source>
        <dbReference type="ARBA" id="ARBA00022723"/>
    </source>
</evidence>
<evidence type="ECO:0000256" key="6">
    <source>
        <dbReference type="ARBA" id="ARBA00022801"/>
    </source>
</evidence>
<keyword evidence="1 10" id="KW-0963">Cytoplasm</keyword>
<dbReference type="EC" id="3.6.1.-" evidence="10"/>
<dbReference type="Pfam" id="PF03193">
    <property type="entry name" value="RsgA_GTPase"/>
    <property type="match status" value="1"/>
</dbReference>
<evidence type="ECO:0000256" key="4">
    <source>
        <dbReference type="ARBA" id="ARBA00022730"/>
    </source>
</evidence>
<keyword evidence="2 10" id="KW-0690">Ribosome biogenesis</keyword>
<evidence type="ECO:0000256" key="9">
    <source>
        <dbReference type="ARBA" id="ARBA00023134"/>
    </source>
</evidence>
<comment type="subunit">
    <text evidence="10">Monomer. Associates with 30S ribosomal subunit, binds 16S rRNA.</text>
</comment>
<comment type="function">
    <text evidence="10">One of several proteins that assist in the late maturation steps of the functional core of the 30S ribosomal subunit. Helps release RbfA from mature subunits. May play a role in the assembly of ribosomal proteins into the subunit. Circularly permuted GTPase that catalyzes slow GTP hydrolysis, GTPase activity is stimulated by the 30S ribosomal subunit.</text>
</comment>
<gene>
    <name evidence="10 13" type="primary">rsgA</name>
    <name evidence="13" type="ORF">CAFE_36530</name>
</gene>
<feature type="binding site" evidence="10">
    <location>
        <position position="253"/>
    </location>
    <ligand>
        <name>Zn(2+)</name>
        <dbReference type="ChEBI" id="CHEBI:29105"/>
    </ligand>
</feature>
<dbReference type="SUPFAM" id="SSF50249">
    <property type="entry name" value="Nucleic acid-binding proteins"/>
    <property type="match status" value="1"/>
</dbReference>
<protein>
    <recommendedName>
        <fullName evidence="10">Small ribosomal subunit biogenesis GTPase RsgA</fullName>
        <ecNumber evidence="10">3.6.1.-</ecNumber>
    </recommendedName>
</protein>
<dbReference type="InterPro" id="IPR010914">
    <property type="entry name" value="RsgA_GTPase_dom"/>
</dbReference>
<dbReference type="PANTHER" id="PTHR32120:SF11">
    <property type="entry name" value="SMALL RIBOSOMAL SUBUNIT BIOGENESIS GTPASE RSGA 1, MITOCHONDRIAL-RELATED"/>
    <property type="match status" value="1"/>
</dbReference>
<feature type="domain" description="EngC GTPase" evidence="11">
    <location>
        <begin position="75"/>
        <end position="219"/>
    </location>
</feature>
<comment type="subcellular location">
    <subcellularLocation>
        <location evidence="10">Cytoplasm</location>
    </subcellularLocation>
</comment>
<keyword evidence="3 10" id="KW-0479">Metal-binding</keyword>
<dbReference type="CDD" id="cd01854">
    <property type="entry name" value="YjeQ_EngC"/>
    <property type="match status" value="1"/>
</dbReference>
<keyword evidence="6 10" id="KW-0378">Hydrolase</keyword>
<keyword evidence="9 10" id="KW-0342">GTP-binding</keyword>
<dbReference type="Proteomes" id="UP000469440">
    <property type="component" value="Unassembled WGS sequence"/>
</dbReference>
<name>A0A6N8I444_9FIRM</name>
<feature type="binding site" evidence="10">
    <location>
        <position position="261"/>
    </location>
    <ligand>
        <name>Zn(2+)</name>
        <dbReference type="ChEBI" id="CHEBI:29105"/>
    </ligand>
</feature>
<dbReference type="Gene3D" id="1.10.40.50">
    <property type="entry name" value="Probable gtpase engc, domain 3"/>
    <property type="match status" value="1"/>
</dbReference>
<comment type="cofactor">
    <cofactor evidence="10">
        <name>Zn(2+)</name>
        <dbReference type="ChEBI" id="CHEBI:29105"/>
    </cofactor>
    <text evidence="10">Binds 1 zinc ion per subunit.</text>
</comment>
<organism evidence="13 14">
    <name type="scientific">Caproicibacter fermentans</name>
    <dbReference type="NCBI Taxonomy" id="2576756"/>
    <lineage>
        <taxon>Bacteria</taxon>
        <taxon>Bacillati</taxon>
        <taxon>Bacillota</taxon>
        <taxon>Clostridia</taxon>
        <taxon>Eubacteriales</taxon>
        <taxon>Acutalibacteraceae</taxon>
        <taxon>Caproicibacter</taxon>
    </lineage>
</organism>
<evidence type="ECO:0000256" key="10">
    <source>
        <dbReference type="HAMAP-Rule" id="MF_01820"/>
    </source>
</evidence>
<dbReference type="PROSITE" id="PS50936">
    <property type="entry name" value="ENGC_GTPASE"/>
    <property type="match status" value="1"/>
</dbReference>
<feature type="binding site" evidence="10">
    <location>
        <begin position="163"/>
        <end position="171"/>
    </location>
    <ligand>
        <name>GTP</name>
        <dbReference type="ChEBI" id="CHEBI:37565"/>
    </ligand>
</feature>
<evidence type="ECO:0000259" key="12">
    <source>
        <dbReference type="PROSITE" id="PS51721"/>
    </source>
</evidence>
<evidence type="ECO:0000256" key="1">
    <source>
        <dbReference type="ARBA" id="ARBA00022490"/>
    </source>
</evidence>
<dbReference type="Gene3D" id="3.40.50.300">
    <property type="entry name" value="P-loop containing nucleotide triphosphate hydrolases"/>
    <property type="match status" value="1"/>
</dbReference>
<dbReference type="GO" id="GO:0005525">
    <property type="term" value="F:GTP binding"/>
    <property type="evidence" value="ECO:0007669"/>
    <property type="project" value="UniProtKB-UniRule"/>
</dbReference>
<dbReference type="GO" id="GO:0046872">
    <property type="term" value="F:metal ion binding"/>
    <property type="evidence" value="ECO:0007669"/>
    <property type="project" value="UniProtKB-KW"/>
</dbReference>
<dbReference type="InterPro" id="IPR027417">
    <property type="entry name" value="P-loop_NTPase"/>
</dbReference>
<evidence type="ECO:0000313" key="13">
    <source>
        <dbReference type="EMBL" id="MVB12906.1"/>
    </source>
</evidence>
<keyword evidence="5 10" id="KW-0547">Nucleotide-binding</keyword>
<keyword evidence="8 10" id="KW-0694">RNA-binding</keyword>
<dbReference type="PANTHER" id="PTHR32120">
    <property type="entry name" value="SMALL RIBOSOMAL SUBUNIT BIOGENESIS GTPASE RSGA"/>
    <property type="match status" value="1"/>
</dbReference>
<feature type="binding site" evidence="10">
    <location>
        <position position="255"/>
    </location>
    <ligand>
        <name>Zn(2+)</name>
        <dbReference type="ChEBI" id="CHEBI:29105"/>
    </ligand>
</feature>
<keyword evidence="7 10" id="KW-0862">Zinc</keyword>
<dbReference type="AlphaFoldDB" id="A0A6N8I444"/>
<dbReference type="Pfam" id="PF16745">
    <property type="entry name" value="RsgA_N"/>
    <property type="match status" value="1"/>
</dbReference>
<evidence type="ECO:0000256" key="7">
    <source>
        <dbReference type="ARBA" id="ARBA00022833"/>
    </source>
</evidence>
<dbReference type="InterPro" id="IPR031944">
    <property type="entry name" value="RsgA_N"/>
</dbReference>
<evidence type="ECO:0000313" key="14">
    <source>
        <dbReference type="Proteomes" id="UP000469440"/>
    </source>
</evidence>
<dbReference type="HAMAP" id="MF_01820">
    <property type="entry name" value="GTPase_RsgA"/>
    <property type="match status" value="1"/>
</dbReference>